<accession>A0A485KYY9</accession>
<evidence type="ECO:0000313" key="2">
    <source>
        <dbReference type="EMBL" id="VFT90493.1"/>
    </source>
</evidence>
<proteinExistence type="predicted"/>
<protein>
    <submittedName>
        <fullName evidence="2">Aste57867_13658 protein</fullName>
    </submittedName>
</protein>
<reference evidence="2 3" key="1">
    <citation type="submission" date="2019-03" db="EMBL/GenBank/DDBJ databases">
        <authorList>
            <person name="Gaulin E."/>
            <person name="Dumas B."/>
        </authorList>
    </citation>
    <scope>NUCLEOTIDE SEQUENCE [LARGE SCALE GENOMIC DNA]</scope>
    <source>
        <strain evidence="2">CBS 568.67</strain>
    </source>
</reference>
<reference evidence="1" key="2">
    <citation type="submission" date="2019-06" db="EMBL/GenBank/DDBJ databases">
        <title>Genomics analysis of Aphanomyces spp. identifies a new class of oomycete effector associated with host adaptation.</title>
        <authorList>
            <person name="Gaulin E."/>
        </authorList>
    </citation>
    <scope>NUCLEOTIDE SEQUENCE</scope>
    <source>
        <strain evidence="1">CBS 578.67</strain>
    </source>
</reference>
<dbReference type="EMBL" id="VJMH01005470">
    <property type="protein sequence ID" value="KAF0695537.1"/>
    <property type="molecule type" value="Genomic_DNA"/>
</dbReference>
<dbReference type="AlphaFoldDB" id="A0A485KYY9"/>
<name>A0A485KYY9_9STRA</name>
<dbReference type="Proteomes" id="UP000332933">
    <property type="component" value="Unassembled WGS sequence"/>
</dbReference>
<dbReference type="OrthoDB" id="2135133at2759"/>
<gene>
    <name evidence="2" type="primary">Aste57867_13658</name>
    <name evidence="1" type="ORF">As57867_013608</name>
    <name evidence="2" type="ORF">ASTE57867_13658</name>
</gene>
<evidence type="ECO:0000313" key="3">
    <source>
        <dbReference type="Proteomes" id="UP000332933"/>
    </source>
</evidence>
<evidence type="ECO:0000313" key="1">
    <source>
        <dbReference type="EMBL" id="KAF0695537.1"/>
    </source>
</evidence>
<organism evidence="2 3">
    <name type="scientific">Aphanomyces stellatus</name>
    <dbReference type="NCBI Taxonomy" id="120398"/>
    <lineage>
        <taxon>Eukaryota</taxon>
        <taxon>Sar</taxon>
        <taxon>Stramenopiles</taxon>
        <taxon>Oomycota</taxon>
        <taxon>Saprolegniomycetes</taxon>
        <taxon>Saprolegniales</taxon>
        <taxon>Verrucalvaceae</taxon>
        <taxon>Aphanomyces</taxon>
    </lineage>
</organism>
<dbReference type="EMBL" id="CAADRA010005491">
    <property type="protein sequence ID" value="VFT90493.1"/>
    <property type="molecule type" value="Genomic_DNA"/>
</dbReference>
<sequence length="553" mass="63785">MLNLLAVLAKAAQNVELAEGETRKVFGHLHIIFRDWNFVNTSAAELVEAFDSINIWFFPLPVSSTAQLSEKIRFEQLQPSFQSKLRDFRTRVSEQLQDPMLFNQQPLTCHTLADMMPLFAESLNDNQVIMPESIYSSMRRAEGKKMQQTAEQSMRDYCKTQLDLPDLVSTEEFIQRIRQKLVEMVRGTLNSMHTYPTDVQDECRGSLETFVEREIELMAKTNNENRSNYHCHPLTWQKNVTIVHEAVASLQKCPKATSSNYESEIRRLEQQGGVLKEREHHLNERAIRQRLTKLQSQLTASKSELKTKGNNWLDKRIAAKTPFTISMLEEELLRLHSSFEFATPNPELDEVDIKQEMQEFHAQLLEDLHRQYTLHIRHVVLQYIAAAKAKLDNEMQVIVLPQPEAQLHNRILESKERVVLEIAGEMQGWSFPQEEMIHFGNTVGEYTRQASSNAIICGESICHEETYKKQNKLASQNAVSREAAAQYQKAKDELAKQLHTMIIQFIPTSDETMNQFYESAVLNTCKILSEDNQIKHAQMLQSLQADVATMMDQ</sequence>
<keyword evidence="3" id="KW-1185">Reference proteome</keyword>